<dbReference type="GO" id="GO:0016491">
    <property type="term" value="F:oxidoreductase activity"/>
    <property type="evidence" value="ECO:0007669"/>
    <property type="project" value="InterPro"/>
</dbReference>
<organism evidence="3">
    <name type="scientific">viral metagenome</name>
    <dbReference type="NCBI Taxonomy" id="1070528"/>
    <lineage>
        <taxon>unclassified sequences</taxon>
        <taxon>metagenomes</taxon>
        <taxon>organismal metagenomes</taxon>
    </lineage>
</organism>
<dbReference type="EMBL" id="MN740032">
    <property type="protein sequence ID" value="QHT85111.1"/>
    <property type="molecule type" value="Genomic_DNA"/>
</dbReference>
<evidence type="ECO:0000313" key="3">
    <source>
        <dbReference type="EMBL" id="QHT85111.1"/>
    </source>
</evidence>
<dbReference type="Pfam" id="PF04116">
    <property type="entry name" value="FA_hydroxylase"/>
    <property type="match status" value="1"/>
</dbReference>
<dbReference type="GO" id="GO:0005506">
    <property type="term" value="F:iron ion binding"/>
    <property type="evidence" value="ECO:0007669"/>
    <property type="project" value="InterPro"/>
</dbReference>
<sequence>MKINWDFFNKNNLPKFFGYHFMEIFIIFVFSLLLTTTKTSPFITIVSIILLVYYSYFIHLVIHKIPKEYNIHTLFHHSKKPMDYWINLFIELVVNILFFVSFYYIKVLFKLNFIPNILIIYYGMIYVSVHIINYSIFHLGKNHRNHHLETNQKCNFGPDTMDHFLNTNCNSNYENLIHMLPNILIAFIITKYIYS</sequence>
<evidence type="ECO:0000259" key="2">
    <source>
        <dbReference type="Pfam" id="PF04116"/>
    </source>
</evidence>
<keyword evidence="1" id="KW-0472">Membrane</keyword>
<name>A0A6C0HWK4_9ZZZZ</name>
<dbReference type="InterPro" id="IPR006694">
    <property type="entry name" value="Fatty_acid_hydroxylase"/>
</dbReference>
<feature type="transmembrane region" description="Helical" evidence="1">
    <location>
        <begin position="42"/>
        <end position="62"/>
    </location>
</feature>
<keyword evidence="1" id="KW-0812">Transmembrane</keyword>
<evidence type="ECO:0000256" key="1">
    <source>
        <dbReference type="SAM" id="Phobius"/>
    </source>
</evidence>
<keyword evidence="1" id="KW-1133">Transmembrane helix</keyword>
<dbReference type="GO" id="GO:0008610">
    <property type="term" value="P:lipid biosynthetic process"/>
    <property type="evidence" value="ECO:0007669"/>
    <property type="project" value="InterPro"/>
</dbReference>
<reference evidence="3" key="1">
    <citation type="journal article" date="2020" name="Nature">
        <title>Giant virus diversity and host interactions through global metagenomics.</title>
        <authorList>
            <person name="Schulz F."/>
            <person name="Roux S."/>
            <person name="Paez-Espino D."/>
            <person name="Jungbluth S."/>
            <person name="Walsh D.A."/>
            <person name="Denef V.J."/>
            <person name="McMahon K.D."/>
            <person name="Konstantinidis K.T."/>
            <person name="Eloe-Fadrosh E.A."/>
            <person name="Kyrpides N.C."/>
            <person name="Woyke T."/>
        </authorList>
    </citation>
    <scope>NUCLEOTIDE SEQUENCE</scope>
    <source>
        <strain evidence="3">GVMAG-M-3300023184-178</strain>
    </source>
</reference>
<feature type="transmembrane region" description="Helical" evidence="1">
    <location>
        <begin position="16"/>
        <end position="35"/>
    </location>
</feature>
<feature type="transmembrane region" description="Helical" evidence="1">
    <location>
        <begin position="117"/>
        <end position="137"/>
    </location>
</feature>
<dbReference type="AlphaFoldDB" id="A0A6C0HWK4"/>
<feature type="transmembrane region" description="Helical" evidence="1">
    <location>
        <begin position="84"/>
        <end position="105"/>
    </location>
</feature>
<feature type="domain" description="Fatty acid hydroxylase" evidence="2">
    <location>
        <begin position="46"/>
        <end position="167"/>
    </location>
</feature>
<accession>A0A6C0HWK4</accession>
<proteinExistence type="predicted"/>
<protein>
    <recommendedName>
        <fullName evidence="2">Fatty acid hydroxylase domain-containing protein</fullName>
    </recommendedName>
</protein>